<protein>
    <submittedName>
        <fullName evidence="2">Uncharacterized protein</fullName>
    </submittedName>
</protein>
<name>A0ABX9M3I0_9LEPT</name>
<keyword evidence="3" id="KW-1185">Reference proteome</keyword>
<reference evidence="3" key="1">
    <citation type="submission" date="2018-05" db="EMBL/GenBank/DDBJ databases">
        <title>Leptospira yasudae sp. nov. and Leptospira stimsonii sp. nov., two pathogenic species of the genus Leptospira isolated from environmental sources.</title>
        <authorList>
            <person name="Casanovas-Massana A."/>
            <person name="Hamond C."/>
            <person name="Santos L.A."/>
            <person name="Hacker K.P."/>
            <person name="Balassiano I."/>
            <person name="Medeiros M.A."/>
            <person name="Reis M.G."/>
            <person name="Ko A.I."/>
            <person name="Wunder E.A."/>
        </authorList>
    </citation>
    <scope>NUCLEOTIDE SEQUENCE [LARGE SCALE GENOMIC DNA]</scope>
    <source>
        <strain evidence="3">B21</strain>
    </source>
</reference>
<dbReference type="EMBL" id="QHCR01000004">
    <property type="protein sequence ID" value="RHX80166.1"/>
    <property type="molecule type" value="Genomic_DNA"/>
</dbReference>
<dbReference type="Proteomes" id="UP000285569">
    <property type="component" value="Unassembled WGS sequence"/>
</dbReference>
<sequence length="106" mass="11643">METFKNRTLYAHQVYDPLFAVAQKGFEKQKSILAPLPGFLALKHDFGTICRSSDDFSVLQSAPPPSLGGGGGSAGNLGKFSNNRKIPTDQQKIPVLSLWELLLRIR</sequence>
<feature type="region of interest" description="Disordered" evidence="1">
    <location>
        <begin position="60"/>
        <end position="85"/>
    </location>
</feature>
<evidence type="ECO:0000313" key="2">
    <source>
        <dbReference type="EMBL" id="RHX80166.1"/>
    </source>
</evidence>
<reference evidence="2 3" key="2">
    <citation type="journal article" date="2020" name="Int. J. Syst. Evol. Microbiol.">
        <title>Leptospira yasudae sp. nov. and Leptospira stimsonii sp. nov., two new species of the pathogenic group isolated from environmental sources.</title>
        <authorList>
            <person name="Casanovas-Massana A."/>
            <person name="Hamond C."/>
            <person name="Santos L.A."/>
            <person name="de Oliveira D."/>
            <person name="Hacker K.P."/>
            <person name="Balassiano I."/>
            <person name="Costa F."/>
            <person name="Medeiros M.A."/>
            <person name="Reis M.G."/>
            <person name="Ko A.I."/>
            <person name="Wunder E.A."/>
        </authorList>
    </citation>
    <scope>NUCLEOTIDE SEQUENCE [LARGE SCALE GENOMIC DNA]</scope>
    <source>
        <strain evidence="2 3">B21</strain>
    </source>
</reference>
<gene>
    <name evidence="2" type="ORF">DLM77_09940</name>
</gene>
<evidence type="ECO:0000256" key="1">
    <source>
        <dbReference type="SAM" id="MobiDB-lite"/>
    </source>
</evidence>
<accession>A0ABX9M3I0</accession>
<evidence type="ECO:0000313" key="3">
    <source>
        <dbReference type="Proteomes" id="UP000285569"/>
    </source>
</evidence>
<proteinExistence type="predicted"/>
<organism evidence="2 3">
    <name type="scientific">Leptospira yasudae</name>
    <dbReference type="NCBI Taxonomy" id="2202201"/>
    <lineage>
        <taxon>Bacteria</taxon>
        <taxon>Pseudomonadati</taxon>
        <taxon>Spirochaetota</taxon>
        <taxon>Spirochaetia</taxon>
        <taxon>Leptospirales</taxon>
        <taxon>Leptospiraceae</taxon>
        <taxon>Leptospira</taxon>
    </lineage>
</organism>
<comment type="caution">
    <text evidence="2">The sequence shown here is derived from an EMBL/GenBank/DDBJ whole genome shotgun (WGS) entry which is preliminary data.</text>
</comment>